<dbReference type="AlphaFoldDB" id="A0A4U1BK74"/>
<accession>A0A4U1BK74</accession>
<keyword evidence="1" id="KW-0472">Membrane</keyword>
<dbReference type="OrthoDB" id="5593857at2"/>
<sequence length="161" mass="17039">MAADDRGFTLLELVVGMVVLAIALVMLATLVFPQAERAAHSLYQVRAAQLGQAVMGELMGRRFDQATPSGGGAVTSLNCSKVTAGDEPTRWSFVEDYNGYRGNAAALLGSSAYDRFQLEVDVSCTAAVGSTDWPGGAKIITITAVAPDGSRYPFQLVRGNY</sequence>
<evidence type="ECO:0000313" key="2">
    <source>
        <dbReference type="EMBL" id="TKB51214.1"/>
    </source>
</evidence>
<name>A0A4U1BK74_9GAMM</name>
<evidence type="ECO:0000313" key="3">
    <source>
        <dbReference type="Proteomes" id="UP000305674"/>
    </source>
</evidence>
<protein>
    <submittedName>
        <fullName evidence="2">Type II secretion system protein</fullName>
    </submittedName>
</protein>
<comment type="caution">
    <text evidence="2">The sequence shown here is derived from an EMBL/GenBank/DDBJ whole genome shotgun (WGS) entry which is preliminary data.</text>
</comment>
<gene>
    <name evidence="2" type="ORF">FCL40_01260</name>
</gene>
<dbReference type="EMBL" id="SWCI01000001">
    <property type="protein sequence ID" value="TKB51214.1"/>
    <property type="molecule type" value="Genomic_DNA"/>
</dbReference>
<dbReference type="RefSeq" id="WP_136850559.1">
    <property type="nucleotide sequence ID" value="NZ_SWCI01000001.1"/>
</dbReference>
<dbReference type="InterPro" id="IPR012902">
    <property type="entry name" value="N_methyl_site"/>
</dbReference>
<dbReference type="SUPFAM" id="SSF54523">
    <property type="entry name" value="Pili subunits"/>
    <property type="match status" value="1"/>
</dbReference>
<evidence type="ECO:0000256" key="1">
    <source>
        <dbReference type="SAM" id="Phobius"/>
    </source>
</evidence>
<reference evidence="2 3" key="1">
    <citation type="submission" date="2019-04" db="EMBL/GenBank/DDBJ databases">
        <authorList>
            <person name="Hwang J.C."/>
        </authorList>
    </citation>
    <scope>NUCLEOTIDE SEQUENCE [LARGE SCALE GENOMIC DNA]</scope>
    <source>
        <strain evidence="2 3">IMCC35001</strain>
    </source>
</reference>
<dbReference type="Pfam" id="PF07963">
    <property type="entry name" value="N_methyl"/>
    <property type="match status" value="1"/>
</dbReference>
<dbReference type="Proteomes" id="UP000305674">
    <property type="component" value="Unassembled WGS sequence"/>
</dbReference>
<feature type="transmembrane region" description="Helical" evidence="1">
    <location>
        <begin position="13"/>
        <end position="32"/>
    </location>
</feature>
<keyword evidence="1" id="KW-1133">Transmembrane helix</keyword>
<proteinExistence type="predicted"/>
<keyword evidence="3" id="KW-1185">Reference proteome</keyword>
<dbReference type="InterPro" id="IPR045584">
    <property type="entry name" value="Pilin-like"/>
</dbReference>
<keyword evidence="1" id="KW-0812">Transmembrane</keyword>
<dbReference type="PROSITE" id="PS00409">
    <property type="entry name" value="PROKAR_NTER_METHYL"/>
    <property type="match status" value="1"/>
</dbReference>
<organism evidence="2 3">
    <name type="scientific">Ferrimonas sediminicola</name>
    <dbReference type="NCBI Taxonomy" id="2569538"/>
    <lineage>
        <taxon>Bacteria</taxon>
        <taxon>Pseudomonadati</taxon>
        <taxon>Pseudomonadota</taxon>
        <taxon>Gammaproteobacteria</taxon>
        <taxon>Alteromonadales</taxon>
        <taxon>Ferrimonadaceae</taxon>
        <taxon>Ferrimonas</taxon>
    </lineage>
</organism>
<dbReference type="NCBIfam" id="TIGR02532">
    <property type="entry name" value="IV_pilin_GFxxxE"/>
    <property type="match status" value="1"/>
</dbReference>